<accession>A0A6S7HVM5</accession>
<dbReference type="GO" id="GO:0005886">
    <property type="term" value="C:plasma membrane"/>
    <property type="evidence" value="ECO:0007669"/>
    <property type="project" value="TreeGrafter"/>
</dbReference>
<evidence type="ECO:0000313" key="2">
    <source>
        <dbReference type="EMBL" id="CAB4008677.1"/>
    </source>
</evidence>
<feature type="compositionally biased region" description="Basic and acidic residues" evidence="1">
    <location>
        <begin position="238"/>
        <end position="257"/>
    </location>
</feature>
<dbReference type="GO" id="GO:0007266">
    <property type="term" value="P:Rho protein signal transduction"/>
    <property type="evidence" value="ECO:0007669"/>
    <property type="project" value="TreeGrafter"/>
</dbReference>
<name>A0A6S7HVM5_PARCT</name>
<feature type="region of interest" description="Disordered" evidence="1">
    <location>
        <begin position="75"/>
        <end position="131"/>
    </location>
</feature>
<dbReference type="GO" id="GO:0043542">
    <property type="term" value="P:endothelial cell migration"/>
    <property type="evidence" value="ECO:0007669"/>
    <property type="project" value="TreeGrafter"/>
</dbReference>
<dbReference type="GO" id="GO:0030139">
    <property type="term" value="C:endocytic vesicle"/>
    <property type="evidence" value="ECO:0007669"/>
    <property type="project" value="TreeGrafter"/>
</dbReference>
<comment type="caution">
    <text evidence="2">The sequence shown here is derived from an EMBL/GenBank/DDBJ whole genome shotgun (WGS) entry which is preliminary data.</text>
</comment>
<sequence>MQRIHEGSPLCQGRLCKNFSVKTIASKVCHHKDCQSSNNGQPLILCLDCDRVTHAGVSKTHARFEIKGNEGFEKMSSSKIAESDSGAEDDIAPAHTEKSKSKAHSSRRKFMKLTTDNSKKKPRRHNTDDPGREFIRLKIYTGTSEDFNLELIPALKGKTLKDSLEPMLEKYNITFESHSVFLDTSNTPLPLAFETFPLCGNILHVRDHSGVDKRVKDISEKSRGQPEHPVSRTPSFGKKREEAGVKQDEKENEETTKKQGKKSGPSTPVDSEVAMSSNVSTNTFQKSRPAGILTGLFTGNPSALNKDRGKDFTPVRPLPELLQFFTVYGLESDSKTTSSNEQQFYLEDSWTEVVEDCEDLSKSVRDQQEAIWELLSTEVAYITKLQVIKKIFILCLRNIQYEGYLTEIDLTNLFSNIEEIYAVNVSFWLSTLKPVMNMARHTKKLLNPFYMADGFSTFDSQFEPYLKYCMEESSCTKYFKQKQSEDELFKIYVEWCESRPECKRLKLSDLLVKPMQRLTKYPLLLKAILKKTVDEDKRKEITSMISTVQKFVSKVDGCMKIRHEKENLNKAAIKIESYWPVDPVSDEVEKVLIDNYCDFDITRTMPGACENQHRCLLYNGPLRLNEKQGRMDIHVFLFTDMLLLTKAKKMDKFKIVKPPLRIDKVKVHVLKDPGTFLLVYLNEYRIVVCAYVLHAPNPVVQAKWIEQIDKAKNLYRAVLQSDGSRCLTADDAETQSPGATSSQSPTTKHNRNFWKNSNEFLDVPVMSSSPRLRRHLSGSDGNLAIAGLSESSRGVVRRASCNERKTKSKHDNVYRRPRADSK</sequence>
<dbReference type="Gene3D" id="2.30.29.30">
    <property type="entry name" value="Pleckstrin-homology domain (PH domain)/Phosphotyrosine-binding domain (PTB)"/>
    <property type="match status" value="1"/>
</dbReference>
<dbReference type="Proteomes" id="UP001152795">
    <property type="component" value="Unassembled WGS sequence"/>
</dbReference>
<dbReference type="SUPFAM" id="SSF48065">
    <property type="entry name" value="DBL homology domain (DH-domain)"/>
    <property type="match status" value="1"/>
</dbReference>
<dbReference type="InterPro" id="IPR055251">
    <property type="entry name" value="SOS1_NGEF_PH"/>
</dbReference>
<feature type="region of interest" description="Disordered" evidence="1">
    <location>
        <begin position="729"/>
        <end position="752"/>
    </location>
</feature>
<dbReference type="PANTHER" id="PTHR13217:SF11">
    <property type="entry name" value="PLECKSTRIN HOMOLOGY DOMAIN-CONTAINING FAMILY G MEMBER 5"/>
    <property type="match status" value="1"/>
</dbReference>
<dbReference type="CDD" id="cd13244">
    <property type="entry name" value="PH_PLEKHG5_G6"/>
    <property type="match status" value="1"/>
</dbReference>
<dbReference type="InterPro" id="IPR040181">
    <property type="entry name" value="PKHG5/7"/>
</dbReference>
<dbReference type="AlphaFoldDB" id="A0A6S7HVM5"/>
<dbReference type="Gene3D" id="1.20.900.10">
    <property type="entry name" value="Dbl homology (DH) domain"/>
    <property type="match status" value="1"/>
</dbReference>
<feature type="compositionally biased region" description="Basic and acidic residues" evidence="1">
    <location>
        <begin position="217"/>
        <end position="230"/>
    </location>
</feature>
<feature type="compositionally biased region" description="Polar residues" evidence="1">
    <location>
        <begin position="734"/>
        <end position="752"/>
    </location>
</feature>
<dbReference type="InterPro" id="IPR029071">
    <property type="entry name" value="Ubiquitin-like_domsf"/>
</dbReference>
<dbReference type="GO" id="GO:0005085">
    <property type="term" value="F:guanyl-nucleotide exchange factor activity"/>
    <property type="evidence" value="ECO:0007669"/>
    <property type="project" value="InterPro"/>
</dbReference>
<organism evidence="2 3">
    <name type="scientific">Paramuricea clavata</name>
    <name type="common">Red gorgonian</name>
    <name type="synonym">Violescent sea-whip</name>
    <dbReference type="NCBI Taxonomy" id="317549"/>
    <lineage>
        <taxon>Eukaryota</taxon>
        <taxon>Metazoa</taxon>
        <taxon>Cnidaria</taxon>
        <taxon>Anthozoa</taxon>
        <taxon>Octocorallia</taxon>
        <taxon>Malacalcyonacea</taxon>
        <taxon>Plexauridae</taxon>
        <taxon>Paramuricea</taxon>
    </lineage>
</organism>
<gene>
    <name evidence="2" type="ORF">PACLA_8A045079</name>
</gene>
<dbReference type="InterPro" id="IPR001849">
    <property type="entry name" value="PH_domain"/>
</dbReference>
<feature type="region of interest" description="Disordered" evidence="1">
    <location>
        <begin position="217"/>
        <end position="285"/>
    </location>
</feature>
<dbReference type="CDD" id="cd00160">
    <property type="entry name" value="RhoGEF"/>
    <property type="match status" value="1"/>
</dbReference>
<dbReference type="Pfam" id="PF00621">
    <property type="entry name" value="RhoGEF"/>
    <property type="match status" value="1"/>
</dbReference>
<dbReference type="OrthoDB" id="660555at2759"/>
<dbReference type="SUPFAM" id="SSF54236">
    <property type="entry name" value="Ubiquitin-like"/>
    <property type="match status" value="1"/>
</dbReference>
<dbReference type="PANTHER" id="PTHR13217">
    <property type="entry name" value="PLECKSTRIN HOMOLOGY DOMAIN-CONTAINING FAMILY G MEMBER 7"/>
    <property type="match status" value="1"/>
</dbReference>
<feature type="compositionally biased region" description="Basic residues" evidence="1">
    <location>
        <begin position="101"/>
        <end position="111"/>
    </location>
</feature>
<reference evidence="2" key="1">
    <citation type="submission" date="2020-04" db="EMBL/GenBank/DDBJ databases">
        <authorList>
            <person name="Alioto T."/>
            <person name="Alioto T."/>
            <person name="Gomez Garrido J."/>
        </authorList>
    </citation>
    <scope>NUCLEOTIDE SEQUENCE</scope>
    <source>
        <strain evidence="2">A484AB</strain>
    </source>
</reference>
<dbReference type="SMART" id="SM00233">
    <property type="entry name" value="PH"/>
    <property type="match status" value="1"/>
</dbReference>
<dbReference type="CDD" id="cd17068">
    <property type="entry name" value="RBD_PLEKHG5"/>
    <property type="match status" value="1"/>
</dbReference>
<dbReference type="InterPro" id="IPR035899">
    <property type="entry name" value="DBL_dom_sf"/>
</dbReference>
<dbReference type="SUPFAM" id="SSF50729">
    <property type="entry name" value="PH domain-like"/>
    <property type="match status" value="1"/>
</dbReference>
<keyword evidence="3" id="KW-1185">Reference proteome</keyword>
<proteinExistence type="predicted"/>
<dbReference type="InterPro" id="IPR011993">
    <property type="entry name" value="PH-like_dom_sf"/>
</dbReference>
<dbReference type="InterPro" id="IPR000219">
    <property type="entry name" value="DH_dom"/>
</dbReference>
<dbReference type="SMART" id="SM00325">
    <property type="entry name" value="RhoGEF"/>
    <property type="match status" value="1"/>
</dbReference>
<feature type="compositionally biased region" description="Polar residues" evidence="1">
    <location>
        <begin position="264"/>
        <end position="285"/>
    </location>
</feature>
<dbReference type="GO" id="GO:0030424">
    <property type="term" value="C:axon"/>
    <property type="evidence" value="ECO:0007669"/>
    <property type="project" value="TreeGrafter"/>
</dbReference>
<dbReference type="EMBL" id="CACRXK020006196">
    <property type="protein sequence ID" value="CAB4008677.1"/>
    <property type="molecule type" value="Genomic_DNA"/>
</dbReference>
<feature type="region of interest" description="Disordered" evidence="1">
    <location>
        <begin position="787"/>
        <end position="822"/>
    </location>
</feature>
<feature type="non-terminal residue" evidence="2">
    <location>
        <position position="822"/>
    </location>
</feature>
<feature type="compositionally biased region" description="Basic and acidic residues" evidence="1">
    <location>
        <begin position="800"/>
        <end position="822"/>
    </location>
</feature>
<dbReference type="PROSITE" id="PS50003">
    <property type="entry name" value="PH_DOMAIN"/>
    <property type="match status" value="1"/>
</dbReference>
<dbReference type="Pfam" id="PF22697">
    <property type="entry name" value="SOS1_NGEF_PH"/>
    <property type="match status" value="1"/>
</dbReference>
<protein>
    <submittedName>
        <fullName evidence="2">Pleckstrin homology domain-containing family G member 5-like isoform X2</fullName>
    </submittedName>
</protein>
<dbReference type="PROSITE" id="PS50010">
    <property type="entry name" value="DH_2"/>
    <property type="match status" value="1"/>
</dbReference>
<evidence type="ECO:0000256" key="1">
    <source>
        <dbReference type="SAM" id="MobiDB-lite"/>
    </source>
</evidence>
<evidence type="ECO:0000313" key="3">
    <source>
        <dbReference type="Proteomes" id="UP001152795"/>
    </source>
</evidence>